<sequence length="387" mass="43854">MRVVKEENLMRKSYETFMRSHNGSQSPKREGGYQDAAVQQNFNYFGMPKDQAVGFNTRYAQNSRALSPGDQSPQAMDKKSQNFMNTMQNFNIKKDSIKEQVPTQNTDKSLSNSQNLTRSQSSQVFLRSQQNGKKAALDADTLYPTSPLNRLYRNNIKVQMGRYPATFFKKVYKPENYPSCAISKINVPGNTTNLNIGKSSFLQTQHQFTHKQDNPNMLQPLSPLKRPDIGAQLLAMNTDKKAFDSQNHQKYFHDYFGNKDKGKRQLESQLPDVVQKHSRDFNILSNIPTGVFQRQSRYNSRPRNDGQDNLNFGADNSTKQAAFQIHSNRGQQRNVSQSNTFLNSGVGLNAIGNNSNSNKGQPGMTQNKAQFAAFSTYQENKNANNNN</sequence>
<gene>
    <name evidence="2" type="primary">Contig4817.g5143</name>
    <name evidence="2" type="ORF">STYLEM_10381</name>
</gene>
<evidence type="ECO:0000256" key="1">
    <source>
        <dbReference type="SAM" id="MobiDB-lite"/>
    </source>
</evidence>
<dbReference type="Proteomes" id="UP000039865">
    <property type="component" value="Unassembled WGS sequence"/>
</dbReference>
<protein>
    <submittedName>
        <fullName evidence="2">Uncharacterized protein</fullName>
    </submittedName>
</protein>
<dbReference type="AlphaFoldDB" id="A0A078AHM3"/>
<dbReference type="EMBL" id="CCKQ01009862">
    <property type="protein sequence ID" value="CDW81366.1"/>
    <property type="molecule type" value="Genomic_DNA"/>
</dbReference>
<evidence type="ECO:0000313" key="2">
    <source>
        <dbReference type="EMBL" id="CDW81366.1"/>
    </source>
</evidence>
<name>A0A078AHM3_STYLE</name>
<feature type="region of interest" description="Disordered" evidence="1">
    <location>
        <begin position="100"/>
        <end position="131"/>
    </location>
</feature>
<organism evidence="2 3">
    <name type="scientific">Stylonychia lemnae</name>
    <name type="common">Ciliate</name>
    <dbReference type="NCBI Taxonomy" id="5949"/>
    <lineage>
        <taxon>Eukaryota</taxon>
        <taxon>Sar</taxon>
        <taxon>Alveolata</taxon>
        <taxon>Ciliophora</taxon>
        <taxon>Intramacronucleata</taxon>
        <taxon>Spirotrichea</taxon>
        <taxon>Stichotrichia</taxon>
        <taxon>Sporadotrichida</taxon>
        <taxon>Oxytrichidae</taxon>
        <taxon>Stylonychinae</taxon>
        <taxon>Stylonychia</taxon>
    </lineage>
</organism>
<reference evidence="2 3" key="1">
    <citation type="submission" date="2014-06" db="EMBL/GenBank/DDBJ databases">
        <authorList>
            <person name="Swart Estienne"/>
        </authorList>
    </citation>
    <scope>NUCLEOTIDE SEQUENCE [LARGE SCALE GENOMIC DNA]</scope>
    <source>
        <strain evidence="2 3">130c</strain>
    </source>
</reference>
<evidence type="ECO:0000313" key="3">
    <source>
        <dbReference type="Proteomes" id="UP000039865"/>
    </source>
</evidence>
<dbReference type="InParanoid" id="A0A078AHM3"/>
<feature type="region of interest" description="Disordered" evidence="1">
    <location>
        <begin position="294"/>
        <end position="314"/>
    </location>
</feature>
<accession>A0A078AHM3</accession>
<keyword evidence="3" id="KW-1185">Reference proteome</keyword>
<feature type="compositionally biased region" description="Polar residues" evidence="1">
    <location>
        <begin position="101"/>
        <end position="131"/>
    </location>
</feature>
<proteinExistence type="predicted"/>